<dbReference type="AlphaFoldDB" id="A0A0G0I246"/>
<evidence type="ECO:0000259" key="1">
    <source>
        <dbReference type="Pfam" id="PF01370"/>
    </source>
</evidence>
<feature type="domain" description="NAD-dependent epimerase/dehydratase" evidence="1">
    <location>
        <begin position="2"/>
        <end position="225"/>
    </location>
</feature>
<dbReference type="InterPro" id="IPR036291">
    <property type="entry name" value="NAD(P)-bd_dom_sf"/>
</dbReference>
<dbReference type="InterPro" id="IPR051783">
    <property type="entry name" value="NAD(P)-dependent_oxidoreduct"/>
</dbReference>
<dbReference type="Proteomes" id="UP000034366">
    <property type="component" value="Unassembled WGS sequence"/>
</dbReference>
<dbReference type="InterPro" id="IPR001509">
    <property type="entry name" value="Epimerase_deHydtase"/>
</dbReference>
<sequence length="332" mass="38167">MVIITGSTSFIGRNVPPLLLKHFKKSEILSLCWNKDEEVGVKNRKKLERARFPIKFVDLVTKEGLKNIPRSPEIVIHMAANTDTSSSDHKVNDFGTKNLIKSLGKLGPKTHIIYTSTTTFLGGRKNCSQPLDETSKEFPTNEYGRSKLRAEKYLISECKKRKFRLTILRLNTVYGPDSRPKSMFKILPEQIRRGSLFTRLNWPGKTSIVHVDDVTQAIIYFCKNKIPKPGVSQIFILTGESLTMADISKIMHREMEIKYMPINLPSVFWQTAKFGRKFIPNLESILPHFLYNPFWRASLIIDNALWFETQNIGNVMPTWKPKLLQQTVNKLV</sequence>
<dbReference type="Pfam" id="PF01370">
    <property type="entry name" value="Epimerase"/>
    <property type="match status" value="1"/>
</dbReference>
<comment type="caution">
    <text evidence="2">The sequence shown here is derived from an EMBL/GenBank/DDBJ whole genome shotgun (WGS) entry which is preliminary data.</text>
</comment>
<dbReference type="EMBL" id="LBTW01000016">
    <property type="protein sequence ID" value="KKQ49398.1"/>
    <property type="molecule type" value="Genomic_DNA"/>
</dbReference>
<dbReference type="SUPFAM" id="SSF51735">
    <property type="entry name" value="NAD(P)-binding Rossmann-fold domains"/>
    <property type="match status" value="1"/>
</dbReference>
<accession>A0A0G0I246</accession>
<dbReference type="PANTHER" id="PTHR48079">
    <property type="entry name" value="PROTEIN YEEZ"/>
    <property type="match status" value="1"/>
</dbReference>
<organism evidence="2 3">
    <name type="scientific">Candidatus Woesebacteria bacterium GW2011_GWD1_38_10</name>
    <dbReference type="NCBI Taxonomy" id="1618592"/>
    <lineage>
        <taxon>Bacteria</taxon>
        <taxon>Candidatus Woeseibacteriota</taxon>
    </lineage>
</organism>
<dbReference type="PANTHER" id="PTHR48079:SF6">
    <property type="entry name" value="NAD(P)-BINDING DOMAIN-CONTAINING PROTEIN-RELATED"/>
    <property type="match status" value="1"/>
</dbReference>
<name>A0A0G0I246_9BACT</name>
<gene>
    <name evidence="2" type="ORF">US67_C0016G0003</name>
</gene>
<proteinExistence type="predicted"/>
<protein>
    <submittedName>
        <fullName evidence="2">UDP-D-glucuronic acid 4-epimerase</fullName>
    </submittedName>
</protein>
<evidence type="ECO:0000313" key="3">
    <source>
        <dbReference type="Proteomes" id="UP000034366"/>
    </source>
</evidence>
<dbReference type="GO" id="GO:0004029">
    <property type="term" value="F:aldehyde dehydrogenase (NAD+) activity"/>
    <property type="evidence" value="ECO:0007669"/>
    <property type="project" value="TreeGrafter"/>
</dbReference>
<reference evidence="2 3" key="1">
    <citation type="journal article" date="2015" name="Nature">
        <title>rRNA introns, odd ribosomes, and small enigmatic genomes across a large radiation of phyla.</title>
        <authorList>
            <person name="Brown C.T."/>
            <person name="Hug L.A."/>
            <person name="Thomas B.C."/>
            <person name="Sharon I."/>
            <person name="Castelle C.J."/>
            <person name="Singh A."/>
            <person name="Wilkins M.J."/>
            <person name="Williams K.H."/>
            <person name="Banfield J.F."/>
        </authorList>
    </citation>
    <scope>NUCLEOTIDE SEQUENCE [LARGE SCALE GENOMIC DNA]</scope>
</reference>
<dbReference type="GO" id="GO:0005737">
    <property type="term" value="C:cytoplasm"/>
    <property type="evidence" value="ECO:0007669"/>
    <property type="project" value="TreeGrafter"/>
</dbReference>
<evidence type="ECO:0000313" key="2">
    <source>
        <dbReference type="EMBL" id="KKQ49398.1"/>
    </source>
</evidence>
<dbReference type="Gene3D" id="3.40.50.720">
    <property type="entry name" value="NAD(P)-binding Rossmann-like Domain"/>
    <property type="match status" value="1"/>
</dbReference>